<gene>
    <name evidence="1" type="ORF">SYV04_33220</name>
</gene>
<reference evidence="1 2" key="1">
    <citation type="submission" date="2023-12" db="EMBL/GenBank/DDBJ databases">
        <title>the genome sequence of Hyalangium sp. s54d21.</title>
        <authorList>
            <person name="Zhang X."/>
        </authorList>
    </citation>
    <scope>NUCLEOTIDE SEQUENCE [LARGE SCALE GENOMIC DNA]</scope>
    <source>
        <strain evidence="2">s54d21</strain>
    </source>
</reference>
<dbReference type="EMBL" id="JAXIVS010000014">
    <property type="protein sequence ID" value="MDY7231299.1"/>
    <property type="molecule type" value="Genomic_DNA"/>
</dbReference>
<name>A0ABU5HEK2_9BACT</name>
<dbReference type="Proteomes" id="UP001291309">
    <property type="component" value="Unassembled WGS sequence"/>
</dbReference>
<proteinExistence type="predicted"/>
<organism evidence="1 2">
    <name type="scientific">Hyalangium rubrum</name>
    <dbReference type="NCBI Taxonomy" id="3103134"/>
    <lineage>
        <taxon>Bacteria</taxon>
        <taxon>Pseudomonadati</taxon>
        <taxon>Myxococcota</taxon>
        <taxon>Myxococcia</taxon>
        <taxon>Myxococcales</taxon>
        <taxon>Cystobacterineae</taxon>
        <taxon>Archangiaceae</taxon>
        <taxon>Hyalangium</taxon>
    </lineage>
</organism>
<comment type="caution">
    <text evidence="1">The sequence shown here is derived from an EMBL/GenBank/DDBJ whole genome shotgun (WGS) entry which is preliminary data.</text>
</comment>
<sequence length="201" mass="23117">MDPRAYRARVLHSARADFHALREHRTRLTEVQFLQHLEALFPPGESGPGDRFELSWWWAAERPQYTLHLRGSDGMRHPQAVDHVGALHERAVLAWVRRTTHERRMDPWGMHIGTPPPHPPAPDFLDMCLAEFPCARLTSLDLEHQEGYIDPPGSFVEANIRVEASLQASDGGIVMIYLGAWPEEQYERLAEWAREMLSQPM</sequence>
<protein>
    <submittedName>
        <fullName evidence="1">Uncharacterized protein</fullName>
    </submittedName>
</protein>
<dbReference type="RefSeq" id="WP_321550163.1">
    <property type="nucleotide sequence ID" value="NZ_JAXIVS010000014.1"/>
</dbReference>
<keyword evidence="2" id="KW-1185">Reference proteome</keyword>
<evidence type="ECO:0000313" key="2">
    <source>
        <dbReference type="Proteomes" id="UP001291309"/>
    </source>
</evidence>
<accession>A0ABU5HEK2</accession>
<evidence type="ECO:0000313" key="1">
    <source>
        <dbReference type="EMBL" id="MDY7231299.1"/>
    </source>
</evidence>